<dbReference type="AlphaFoldDB" id="A0A9P0CZK9"/>
<dbReference type="PANTHER" id="PTHR12228">
    <property type="entry name" value="TRANSCRIPTION INITIATION FACTOR TFIID 55 KD SUBUNIT-RELATED"/>
    <property type="match status" value="1"/>
</dbReference>
<dbReference type="OrthoDB" id="153872at2759"/>
<evidence type="ECO:0000256" key="4">
    <source>
        <dbReference type="ARBA" id="ARBA00023163"/>
    </source>
</evidence>
<evidence type="ECO:0000256" key="3">
    <source>
        <dbReference type="ARBA" id="ARBA00023015"/>
    </source>
</evidence>
<dbReference type="PANTHER" id="PTHR12228:SF0">
    <property type="entry name" value="TATA-BOX BINDING PROTEIN ASSOCIATED FACTOR 7"/>
    <property type="match status" value="1"/>
</dbReference>
<keyword evidence="3" id="KW-0805">Transcription regulation</keyword>
<name>A0A9P0CZK9_9CUCU</name>
<dbReference type="InterPro" id="IPR006751">
    <property type="entry name" value="TAFII55_prot_cons_reg"/>
</dbReference>
<keyword evidence="5" id="KW-0539">Nucleus</keyword>
<reference evidence="7" key="1">
    <citation type="submission" date="2022-01" db="EMBL/GenBank/DDBJ databases">
        <authorList>
            <person name="King R."/>
        </authorList>
    </citation>
    <scope>NUCLEOTIDE SEQUENCE</scope>
</reference>
<dbReference type="GO" id="GO:0051123">
    <property type="term" value="P:RNA polymerase II preinitiation complex assembly"/>
    <property type="evidence" value="ECO:0007669"/>
    <property type="project" value="TreeGrafter"/>
</dbReference>
<dbReference type="GO" id="GO:0005669">
    <property type="term" value="C:transcription factor TFIID complex"/>
    <property type="evidence" value="ECO:0007669"/>
    <property type="project" value="InterPro"/>
</dbReference>
<dbReference type="Pfam" id="PF04658">
    <property type="entry name" value="TAFII55_N"/>
    <property type="match status" value="1"/>
</dbReference>
<comment type="subcellular location">
    <subcellularLocation>
        <location evidence="1">Nucleus</location>
    </subcellularLocation>
</comment>
<dbReference type="GO" id="GO:0016251">
    <property type="term" value="F:RNA polymerase II general transcription initiation factor activity"/>
    <property type="evidence" value="ECO:0007669"/>
    <property type="project" value="TreeGrafter"/>
</dbReference>
<organism evidence="7 8">
    <name type="scientific">Psylliodes chrysocephalus</name>
    <dbReference type="NCBI Taxonomy" id="3402493"/>
    <lineage>
        <taxon>Eukaryota</taxon>
        <taxon>Metazoa</taxon>
        <taxon>Ecdysozoa</taxon>
        <taxon>Arthropoda</taxon>
        <taxon>Hexapoda</taxon>
        <taxon>Insecta</taxon>
        <taxon>Pterygota</taxon>
        <taxon>Neoptera</taxon>
        <taxon>Endopterygota</taxon>
        <taxon>Coleoptera</taxon>
        <taxon>Polyphaga</taxon>
        <taxon>Cucujiformia</taxon>
        <taxon>Chrysomeloidea</taxon>
        <taxon>Chrysomelidae</taxon>
        <taxon>Galerucinae</taxon>
        <taxon>Alticini</taxon>
        <taxon>Psylliodes</taxon>
    </lineage>
</organism>
<keyword evidence="4" id="KW-0804">Transcription</keyword>
<evidence type="ECO:0000256" key="1">
    <source>
        <dbReference type="ARBA" id="ARBA00004123"/>
    </source>
</evidence>
<dbReference type="EMBL" id="OV651815">
    <property type="protein sequence ID" value="CAH1107799.1"/>
    <property type="molecule type" value="Genomic_DNA"/>
</dbReference>
<evidence type="ECO:0000313" key="8">
    <source>
        <dbReference type="Proteomes" id="UP001153636"/>
    </source>
</evidence>
<keyword evidence="8" id="KW-1185">Reference proteome</keyword>
<evidence type="ECO:0000256" key="2">
    <source>
        <dbReference type="ARBA" id="ARBA00009368"/>
    </source>
</evidence>
<evidence type="ECO:0000259" key="6">
    <source>
        <dbReference type="SMART" id="SM01370"/>
    </source>
</evidence>
<proteinExistence type="inferred from homology"/>
<dbReference type="CDD" id="cd08047">
    <property type="entry name" value="TAF7"/>
    <property type="match status" value="1"/>
</dbReference>
<dbReference type="Proteomes" id="UP001153636">
    <property type="component" value="Chromosome 3"/>
</dbReference>
<dbReference type="SMART" id="SM01370">
    <property type="entry name" value="TAFII55_N"/>
    <property type="match status" value="1"/>
</dbReference>
<feature type="domain" description="TAFII55 protein conserved region" evidence="6">
    <location>
        <begin position="10"/>
        <end position="158"/>
    </location>
</feature>
<accession>A0A9P0CZK9</accession>
<protein>
    <recommendedName>
        <fullName evidence="6">TAFII55 protein conserved region domain-containing protein</fullName>
    </recommendedName>
</protein>
<sequence>MDIEENKVLQEEQFILRLPLEEAKRIREVLRNKPEKLKKLMKISVDLNDNKVLLNLGKNKLYGSIKKLPTLIESYKTNICNNKSLLYKTADICHIVECVYEERAKEKNETIHGICPPLKNVKKKRFRKTLFNKDFAVEAEKVSKELYYLLSTDLEACSSKFEIIYEGDPTEKAKKQCEKSLFGQLSSDSSESENNSNE</sequence>
<evidence type="ECO:0000313" key="7">
    <source>
        <dbReference type="EMBL" id="CAH1107799.1"/>
    </source>
</evidence>
<gene>
    <name evidence="7" type="ORF">PSYICH_LOCUS8614</name>
</gene>
<evidence type="ECO:0000256" key="5">
    <source>
        <dbReference type="ARBA" id="ARBA00023242"/>
    </source>
</evidence>
<dbReference type="InterPro" id="IPR037817">
    <property type="entry name" value="TAF7"/>
</dbReference>
<comment type="similarity">
    <text evidence="2">Belongs to the TAF7 family.</text>
</comment>